<reference evidence="1" key="1">
    <citation type="submission" date="2022-12" db="EMBL/GenBank/DDBJ databases">
        <title>Gycomyces niveus sp.nov.,a novel actinomycete isolated from soil in Shouguan.</title>
        <authorList>
            <person name="Yang X."/>
        </authorList>
    </citation>
    <scope>NUCLEOTIDE SEQUENCE</scope>
    <source>
        <strain evidence="1">NEAU-A15</strain>
    </source>
</reference>
<keyword evidence="2" id="KW-1185">Reference proteome</keyword>
<organism evidence="1 2">
    <name type="scientific">Glycomyces luteolus</name>
    <dbReference type="NCBI Taxonomy" id="2670330"/>
    <lineage>
        <taxon>Bacteria</taxon>
        <taxon>Bacillati</taxon>
        <taxon>Actinomycetota</taxon>
        <taxon>Actinomycetes</taxon>
        <taxon>Glycomycetales</taxon>
        <taxon>Glycomycetaceae</taxon>
        <taxon>Glycomyces</taxon>
    </lineage>
</organism>
<dbReference type="Proteomes" id="UP001146067">
    <property type="component" value="Unassembled WGS sequence"/>
</dbReference>
<dbReference type="EMBL" id="JAPZVP010000005">
    <property type="protein sequence ID" value="MDA1359607.1"/>
    <property type="molecule type" value="Genomic_DNA"/>
</dbReference>
<proteinExistence type="predicted"/>
<accession>A0A9X3SPQ3</accession>
<evidence type="ECO:0008006" key="3">
    <source>
        <dbReference type="Google" id="ProtNLM"/>
    </source>
</evidence>
<sequence length="139" mass="15707">MWRDLVQQAEAVITRKAELDFTVAAGEDPSAVFRRFGASIATRLPMLPQRVPYNKVRGYQSADHRMLNEVIEFYADTGVRPTLPDFRRRGCQAALINRRLADAREDNGLVVVTAAYASPSHDNLARYGFGITHTRTVWQ</sequence>
<dbReference type="SUPFAM" id="SSF55729">
    <property type="entry name" value="Acyl-CoA N-acyltransferases (Nat)"/>
    <property type="match status" value="1"/>
</dbReference>
<dbReference type="RefSeq" id="WP_270109453.1">
    <property type="nucleotide sequence ID" value="NZ_JAPZVP010000005.1"/>
</dbReference>
<comment type="caution">
    <text evidence="1">The sequence shown here is derived from an EMBL/GenBank/DDBJ whole genome shotgun (WGS) entry which is preliminary data.</text>
</comment>
<dbReference type="Gene3D" id="3.40.630.30">
    <property type="match status" value="1"/>
</dbReference>
<gene>
    <name evidence="1" type="ORF">O1R50_08235</name>
</gene>
<dbReference type="InterPro" id="IPR016181">
    <property type="entry name" value="Acyl_CoA_acyltransferase"/>
</dbReference>
<evidence type="ECO:0000313" key="1">
    <source>
        <dbReference type="EMBL" id="MDA1359607.1"/>
    </source>
</evidence>
<protein>
    <recommendedName>
        <fullName evidence="3">GNAT family N-acetyltransferase</fullName>
    </recommendedName>
</protein>
<dbReference type="AlphaFoldDB" id="A0A9X3SPQ3"/>
<evidence type="ECO:0000313" key="2">
    <source>
        <dbReference type="Proteomes" id="UP001146067"/>
    </source>
</evidence>
<name>A0A9X3SPQ3_9ACTN</name>